<dbReference type="Proteomes" id="UP000176228">
    <property type="component" value="Unassembled WGS sequence"/>
</dbReference>
<evidence type="ECO:0000256" key="2">
    <source>
        <dbReference type="SAM" id="MobiDB-lite"/>
    </source>
</evidence>
<dbReference type="AlphaFoldDB" id="A0A1F6BIJ6"/>
<feature type="compositionally biased region" description="Low complexity" evidence="2">
    <location>
        <begin position="208"/>
        <end position="281"/>
    </location>
</feature>
<feature type="compositionally biased region" description="Gly residues" evidence="2">
    <location>
        <begin position="354"/>
        <end position="363"/>
    </location>
</feature>
<reference evidence="3 4" key="1">
    <citation type="journal article" date="2016" name="Nat. Commun.">
        <title>Thousands of microbial genomes shed light on interconnected biogeochemical processes in an aquifer system.</title>
        <authorList>
            <person name="Anantharaman K."/>
            <person name="Brown C.T."/>
            <person name="Hug L.A."/>
            <person name="Sharon I."/>
            <person name="Castelle C.J."/>
            <person name="Probst A.J."/>
            <person name="Thomas B.C."/>
            <person name="Singh A."/>
            <person name="Wilkins M.J."/>
            <person name="Karaoz U."/>
            <person name="Brodie E.L."/>
            <person name="Williams K.H."/>
            <person name="Hubbard S.S."/>
            <person name="Banfield J.F."/>
        </authorList>
    </citation>
    <scope>NUCLEOTIDE SEQUENCE [LARGE SCALE GENOMIC DNA]</scope>
</reference>
<feature type="compositionally biased region" description="Gly residues" evidence="2">
    <location>
        <begin position="141"/>
        <end position="150"/>
    </location>
</feature>
<name>A0A1F6BIJ6_9BACT</name>
<keyword evidence="1" id="KW-0677">Repeat</keyword>
<evidence type="ECO:0000313" key="3">
    <source>
        <dbReference type="EMBL" id="OGG36744.1"/>
    </source>
</evidence>
<evidence type="ECO:0000256" key="1">
    <source>
        <dbReference type="ARBA" id="ARBA00022737"/>
    </source>
</evidence>
<dbReference type="PANTHER" id="PTHR37456">
    <property type="entry name" value="SI:CH211-266K2.1"/>
    <property type="match status" value="1"/>
</dbReference>
<dbReference type="STRING" id="1798391.A2968_03855"/>
<dbReference type="InterPro" id="IPR008160">
    <property type="entry name" value="Collagen"/>
</dbReference>
<feature type="region of interest" description="Disordered" evidence="2">
    <location>
        <begin position="1"/>
        <end position="372"/>
    </location>
</feature>
<dbReference type="PANTHER" id="PTHR37456:SF3">
    <property type="entry name" value="COLLAGEN ALPHA-1(XXV) CHAIN"/>
    <property type="match status" value="1"/>
</dbReference>
<comment type="caution">
    <text evidence="3">The sequence shown here is derived from an EMBL/GenBank/DDBJ whole genome shotgun (WGS) entry which is preliminary data.</text>
</comment>
<accession>A0A1F6BIJ6</accession>
<evidence type="ECO:0000313" key="4">
    <source>
        <dbReference type="Proteomes" id="UP000176228"/>
    </source>
</evidence>
<sequence>TTGVVGPTGSTGSTGTTGVAGPTGATGSTGSTGQAGPTGSTGTTGGLGPTGSTGTTGATGALGPTGSTGRTGATGTAGPTGSTGSTGSTGVAGPTGSTGSTGTTGVVGPTGATGTTGVAGPTGSTGSTGSTGQAGPTGSTGTTGGLGPTGSTGSTGSTGVAGPTGSTGSTGSTGVAGPTGSTGATGLAGPTGSTGATGVTGGQGPTGATGRTGATGTAGPTGSTGSTGATGQVGPTGSTGATGAAGPTGSTGSTGSTGVAGPTGATGFTGQVGPTGSTGSTGSTGGQGPTGATGRTGATGTAGPTGSTGSTGSTGVAGPTGATGTTGVVGPTGATGSTGTTGTLGPTGSTGSTGTTGIGGPTGSTGATGPVGPDGTSLLWEYNTCAGPNSWCGLIFPYLGGEQSFALGSDATSSAEIYFSPTSGQTSFIDMPNTTTDVFNVIGDSITTGEVLDINSTSTGLTTGGSLLRVDWQPASATTSTADLVVINISSDGNAANLLNITDAGSSLFSVSETAMTSNIPANFTAAGDVSIAYDLVFTNQTSGNILSYGPLTIESGESFENNDLTLKTYGTGSIILDAGSAAEVQIGAGGAGSATPDYFALDVKSTTGDPGTGAEGYMYYNTYDNAFRCYTTSAWAACGGASSLTRTVKMSPEFDGATFTASASSSTIGTMTADTINDATEGWLNYYEWTSTEASLQDYHLVVKVTIPSDFSSWATSNAIQVLYETDDNVNTNNKFDLTIFNEDDTPNVPVYQTLANLSTNDDTWYTLTIDDSGVDDASGNEWDAADETALFLFKLYSMTSATPCGSDGCYVRIGDIKLTYTASN</sequence>
<feature type="compositionally biased region" description="Low complexity" evidence="2">
    <location>
        <begin position="52"/>
        <end position="140"/>
    </location>
</feature>
<protein>
    <recommendedName>
        <fullName evidence="5">Collagen-like protein</fullName>
    </recommendedName>
</protein>
<feature type="compositionally biased region" description="Low complexity" evidence="2">
    <location>
        <begin position="292"/>
        <end position="353"/>
    </location>
</feature>
<gene>
    <name evidence="3" type="ORF">A2968_03855</name>
</gene>
<feature type="compositionally biased region" description="Low complexity" evidence="2">
    <location>
        <begin position="151"/>
        <end position="197"/>
    </location>
</feature>
<evidence type="ECO:0008006" key="5">
    <source>
        <dbReference type="Google" id="ProtNLM"/>
    </source>
</evidence>
<feature type="compositionally biased region" description="Gly residues" evidence="2">
    <location>
        <begin position="282"/>
        <end position="291"/>
    </location>
</feature>
<dbReference type="InterPro" id="IPR050938">
    <property type="entry name" value="Collagen_Structural_Proteins"/>
</dbReference>
<feature type="compositionally biased region" description="Low complexity" evidence="2">
    <location>
        <begin position="1"/>
        <end position="41"/>
    </location>
</feature>
<organism evidence="3 4">
    <name type="scientific">Candidatus Gottesmanbacteria bacterium RIFCSPLOWO2_01_FULL_42_22</name>
    <dbReference type="NCBI Taxonomy" id="1798391"/>
    <lineage>
        <taxon>Bacteria</taxon>
        <taxon>Candidatus Gottesmaniibacteriota</taxon>
    </lineage>
</organism>
<feature type="compositionally biased region" description="Gly residues" evidence="2">
    <location>
        <begin position="198"/>
        <end position="207"/>
    </location>
</feature>
<dbReference type="EMBL" id="MFJU01000012">
    <property type="protein sequence ID" value="OGG36744.1"/>
    <property type="molecule type" value="Genomic_DNA"/>
</dbReference>
<feature type="non-terminal residue" evidence="3">
    <location>
        <position position="1"/>
    </location>
</feature>
<dbReference type="Pfam" id="PF01391">
    <property type="entry name" value="Collagen"/>
    <property type="match status" value="2"/>
</dbReference>
<proteinExistence type="predicted"/>
<feature type="compositionally biased region" description="Gly residues" evidence="2">
    <location>
        <begin position="42"/>
        <end position="51"/>
    </location>
</feature>